<keyword evidence="2" id="KW-1185">Reference proteome</keyword>
<dbReference type="OrthoDB" id="3402839at2"/>
<dbReference type="Proteomes" id="UP000198362">
    <property type="component" value="Unassembled WGS sequence"/>
</dbReference>
<sequence length="211" mass="21810">MSDALDHLARPAGHLLARVDDLLTRFGAADDDPIWPLLRRVRALPGEATAALTSTLRAEPITAAGAAVRARTTTYDEARAAVSAPVAWEGPAGDAFEAHAARLAADLTAATDHLAATARLADEAADWVVRTRARLAAVLAEVLTSGEAVAVVLGANDAARAAVTIATRVLTALDSAGVDAETISHPGRGLRSGPVSALPPANYERITRLSY</sequence>
<proteinExistence type="predicted"/>
<reference evidence="1 2" key="1">
    <citation type="submission" date="2017-06" db="EMBL/GenBank/DDBJ databases">
        <authorList>
            <person name="Kim H.J."/>
            <person name="Triplett B.A."/>
        </authorList>
    </citation>
    <scope>NUCLEOTIDE SEQUENCE [LARGE SCALE GENOMIC DNA]</scope>
    <source>
        <strain evidence="1 2">CGMCC 4.5593</strain>
    </source>
</reference>
<protein>
    <submittedName>
        <fullName evidence="1">Uncharacterized protein</fullName>
    </submittedName>
</protein>
<evidence type="ECO:0000313" key="1">
    <source>
        <dbReference type="EMBL" id="SNT57482.1"/>
    </source>
</evidence>
<dbReference type="AlphaFoldDB" id="A0A239NS22"/>
<dbReference type="RefSeq" id="WP_089252540.1">
    <property type="nucleotide sequence ID" value="NZ_FZPH01000010.1"/>
</dbReference>
<accession>A0A239NS22</accession>
<evidence type="ECO:0000313" key="2">
    <source>
        <dbReference type="Proteomes" id="UP000198362"/>
    </source>
</evidence>
<name>A0A239NS22_9ACTN</name>
<organism evidence="1 2">
    <name type="scientific">Asanoa hainanensis</name>
    <dbReference type="NCBI Taxonomy" id="560556"/>
    <lineage>
        <taxon>Bacteria</taxon>
        <taxon>Bacillati</taxon>
        <taxon>Actinomycetota</taxon>
        <taxon>Actinomycetes</taxon>
        <taxon>Micromonosporales</taxon>
        <taxon>Micromonosporaceae</taxon>
        <taxon>Asanoa</taxon>
    </lineage>
</organism>
<gene>
    <name evidence="1" type="ORF">SAMN05421812_110145</name>
</gene>
<dbReference type="EMBL" id="FZPH01000010">
    <property type="protein sequence ID" value="SNT57482.1"/>
    <property type="molecule type" value="Genomic_DNA"/>
</dbReference>